<keyword evidence="2" id="KW-0472">Membrane</keyword>
<organism evidence="4 5">
    <name type="scientific">Myceligenerans xiligouense</name>
    <dbReference type="NCBI Taxonomy" id="253184"/>
    <lineage>
        <taxon>Bacteria</taxon>
        <taxon>Bacillati</taxon>
        <taxon>Actinomycetota</taxon>
        <taxon>Actinomycetes</taxon>
        <taxon>Micrococcales</taxon>
        <taxon>Promicromonosporaceae</taxon>
        <taxon>Myceligenerans</taxon>
    </lineage>
</organism>
<dbReference type="PROSITE" id="PS51257">
    <property type="entry name" value="PROKAR_LIPOPROTEIN"/>
    <property type="match status" value="1"/>
</dbReference>
<dbReference type="PANTHER" id="PTHR30163">
    <property type="entry name" value="MEMBRANE-BOUND LYTIC MUREIN TRANSGLYCOSYLASE B"/>
    <property type="match status" value="1"/>
</dbReference>
<dbReference type="InterPro" id="IPR031304">
    <property type="entry name" value="SLT_2"/>
</dbReference>
<accession>A0A3N4Z6L7</accession>
<dbReference type="PANTHER" id="PTHR30163:SF8">
    <property type="entry name" value="LYTIC MUREIN TRANSGLYCOSYLASE"/>
    <property type="match status" value="1"/>
</dbReference>
<feature type="transmembrane region" description="Helical" evidence="2">
    <location>
        <begin position="21"/>
        <end position="43"/>
    </location>
</feature>
<dbReference type="CDD" id="cd13399">
    <property type="entry name" value="Slt35-like"/>
    <property type="match status" value="1"/>
</dbReference>
<evidence type="ECO:0000313" key="5">
    <source>
        <dbReference type="Proteomes" id="UP000280501"/>
    </source>
</evidence>
<protein>
    <submittedName>
        <fullName evidence="4">Membrane-bound lytic murein transglycosylase B</fullName>
    </submittedName>
</protein>
<dbReference type="GO" id="GO:0008933">
    <property type="term" value="F:peptidoglycan lytic transglycosylase activity"/>
    <property type="evidence" value="ECO:0007669"/>
    <property type="project" value="TreeGrafter"/>
</dbReference>
<feature type="region of interest" description="Disordered" evidence="1">
    <location>
        <begin position="41"/>
        <end position="65"/>
    </location>
</feature>
<evidence type="ECO:0000256" key="2">
    <source>
        <dbReference type="SAM" id="Phobius"/>
    </source>
</evidence>
<dbReference type="AlphaFoldDB" id="A0A3N4Z6L7"/>
<dbReference type="Gene3D" id="1.10.530.10">
    <property type="match status" value="1"/>
</dbReference>
<comment type="caution">
    <text evidence="4">The sequence shown here is derived from an EMBL/GenBank/DDBJ whole genome shotgun (WGS) entry which is preliminary data.</text>
</comment>
<proteinExistence type="predicted"/>
<dbReference type="Pfam" id="PF13406">
    <property type="entry name" value="SLT_2"/>
    <property type="match status" value="1"/>
</dbReference>
<dbReference type="InterPro" id="IPR023346">
    <property type="entry name" value="Lysozyme-like_dom_sf"/>
</dbReference>
<sequence length="258" mass="26886">MPPGRPGPRRRVITVSARTRAVVVAAVLLLSGCGVGGGTWPAVQERDFPPAPDQPVPRPSGERADADADVVPVADLADPAWVRDVSERTEIPERVLAGYAGASLRLAELEPECGIGWNTLAGIGAVESLHGSYLGAGVGADGTVSPPIIGVPLDGSEGVMEIVDTDDGELDGDTEWDRAVGPMQFIPTTWESYAQDGNLDGRADPHQIDDAALTAGLYLCRRGGDVTTDDGWAAALASYNRSVSYAHEVADLAESYGA</sequence>
<keyword evidence="5" id="KW-1185">Reference proteome</keyword>
<dbReference type="InterPro" id="IPR043426">
    <property type="entry name" value="MltB-like"/>
</dbReference>
<name>A0A3N4Z6L7_9MICO</name>
<evidence type="ECO:0000259" key="3">
    <source>
        <dbReference type="Pfam" id="PF13406"/>
    </source>
</evidence>
<dbReference type="EMBL" id="RKQZ01000001">
    <property type="protein sequence ID" value="RPF20932.1"/>
    <property type="molecule type" value="Genomic_DNA"/>
</dbReference>
<keyword evidence="2" id="KW-0812">Transmembrane</keyword>
<evidence type="ECO:0000256" key="1">
    <source>
        <dbReference type="SAM" id="MobiDB-lite"/>
    </source>
</evidence>
<feature type="compositionally biased region" description="Pro residues" evidence="1">
    <location>
        <begin position="49"/>
        <end position="58"/>
    </location>
</feature>
<dbReference type="Proteomes" id="UP000280501">
    <property type="component" value="Unassembled WGS sequence"/>
</dbReference>
<dbReference type="GO" id="GO:0009253">
    <property type="term" value="P:peptidoglycan catabolic process"/>
    <property type="evidence" value="ECO:0007669"/>
    <property type="project" value="TreeGrafter"/>
</dbReference>
<dbReference type="SUPFAM" id="SSF53955">
    <property type="entry name" value="Lysozyme-like"/>
    <property type="match status" value="1"/>
</dbReference>
<reference evidence="4 5" key="1">
    <citation type="submission" date="2018-11" db="EMBL/GenBank/DDBJ databases">
        <title>Sequencing the genomes of 1000 actinobacteria strains.</title>
        <authorList>
            <person name="Klenk H.-P."/>
        </authorList>
    </citation>
    <scope>NUCLEOTIDE SEQUENCE [LARGE SCALE GENOMIC DNA]</scope>
    <source>
        <strain evidence="4 5">DSM 15700</strain>
    </source>
</reference>
<keyword evidence="2" id="KW-1133">Transmembrane helix</keyword>
<evidence type="ECO:0000313" key="4">
    <source>
        <dbReference type="EMBL" id="RPF20932.1"/>
    </source>
</evidence>
<feature type="domain" description="Transglycosylase SLT" evidence="3">
    <location>
        <begin position="174"/>
        <end position="223"/>
    </location>
</feature>
<gene>
    <name evidence="4" type="ORF">EDD34_1539</name>
</gene>